<accession>A0A2U1MVX8</accession>
<keyword evidence="1" id="KW-0808">Transferase</keyword>
<dbReference type="EMBL" id="PKPP01004242">
    <property type="protein sequence ID" value="PWA65366.1"/>
    <property type="molecule type" value="Genomic_DNA"/>
</dbReference>
<dbReference type="GO" id="GO:0016034">
    <property type="term" value="F:maleylacetoacetate isomerase activity"/>
    <property type="evidence" value="ECO:0007669"/>
    <property type="project" value="TreeGrafter"/>
</dbReference>
<keyword evidence="2" id="KW-1185">Reference proteome</keyword>
<evidence type="ECO:0000313" key="2">
    <source>
        <dbReference type="Proteomes" id="UP000245207"/>
    </source>
</evidence>
<dbReference type="Proteomes" id="UP000245207">
    <property type="component" value="Unassembled WGS sequence"/>
</dbReference>
<dbReference type="GO" id="GO:0006559">
    <property type="term" value="P:L-phenylalanine catabolic process"/>
    <property type="evidence" value="ECO:0007669"/>
    <property type="project" value="TreeGrafter"/>
</dbReference>
<gene>
    <name evidence="1" type="ORF">CTI12_AA336830</name>
</gene>
<comment type="caution">
    <text evidence="1">The sequence shown here is derived from an EMBL/GenBank/DDBJ whole genome shotgun (WGS) entry which is preliminary data.</text>
</comment>
<dbReference type="OrthoDB" id="4951845at2759"/>
<dbReference type="GO" id="GO:0004364">
    <property type="term" value="F:glutathione transferase activity"/>
    <property type="evidence" value="ECO:0007669"/>
    <property type="project" value="TreeGrafter"/>
</dbReference>
<organism evidence="1 2">
    <name type="scientific">Artemisia annua</name>
    <name type="common">Sweet wormwood</name>
    <dbReference type="NCBI Taxonomy" id="35608"/>
    <lineage>
        <taxon>Eukaryota</taxon>
        <taxon>Viridiplantae</taxon>
        <taxon>Streptophyta</taxon>
        <taxon>Embryophyta</taxon>
        <taxon>Tracheophyta</taxon>
        <taxon>Spermatophyta</taxon>
        <taxon>Magnoliopsida</taxon>
        <taxon>eudicotyledons</taxon>
        <taxon>Gunneridae</taxon>
        <taxon>Pentapetalae</taxon>
        <taxon>asterids</taxon>
        <taxon>campanulids</taxon>
        <taxon>Asterales</taxon>
        <taxon>Asteraceae</taxon>
        <taxon>Asteroideae</taxon>
        <taxon>Anthemideae</taxon>
        <taxon>Artemisiinae</taxon>
        <taxon>Artemisia</taxon>
    </lineage>
</organism>
<proteinExistence type="predicted"/>
<dbReference type="GO" id="GO:0006749">
    <property type="term" value="P:glutathione metabolic process"/>
    <property type="evidence" value="ECO:0007669"/>
    <property type="project" value="TreeGrafter"/>
</dbReference>
<dbReference type="AlphaFoldDB" id="A0A2U1MVX8"/>
<reference evidence="1 2" key="1">
    <citation type="journal article" date="2018" name="Mol. Plant">
        <title>The genome of Artemisia annua provides insight into the evolution of Asteraceae family and artemisinin biosynthesis.</title>
        <authorList>
            <person name="Shen Q."/>
            <person name="Zhang L."/>
            <person name="Liao Z."/>
            <person name="Wang S."/>
            <person name="Yan T."/>
            <person name="Shi P."/>
            <person name="Liu M."/>
            <person name="Fu X."/>
            <person name="Pan Q."/>
            <person name="Wang Y."/>
            <person name="Lv Z."/>
            <person name="Lu X."/>
            <person name="Zhang F."/>
            <person name="Jiang W."/>
            <person name="Ma Y."/>
            <person name="Chen M."/>
            <person name="Hao X."/>
            <person name="Li L."/>
            <person name="Tang Y."/>
            <person name="Lv G."/>
            <person name="Zhou Y."/>
            <person name="Sun X."/>
            <person name="Brodelius P.E."/>
            <person name="Rose J.K.C."/>
            <person name="Tang K."/>
        </authorList>
    </citation>
    <scope>NUCLEOTIDE SEQUENCE [LARGE SCALE GENOMIC DNA]</scope>
    <source>
        <strain evidence="2">cv. Huhao1</strain>
        <tissue evidence="1">Leaf</tissue>
    </source>
</reference>
<dbReference type="PANTHER" id="PTHR42673:SF18">
    <property type="entry name" value="GLUTATHIONE TRANSFERASE"/>
    <property type="match status" value="1"/>
</dbReference>
<evidence type="ECO:0000313" key="1">
    <source>
        <dbReference type="EMBL" id="PWA65366.1"/>
    </source>
</evidence>
<protein>
    <submittedName>
        <fullName evidence="1">Glutathione S-transferase/chloride channel, C-terminal</fullName>
    </submittedName>
</protein>
<sequence>MGYVPALVDGTTVVSDSFAILLVASIVSSSIQPLQNMTLVRYISELVSPDEKLPWAQYHIRKGRTCILRPKMDNAINRYKLDMILSSYHEMPHFKGKTMFDSGRRTAINCFSFCNLHIVKFIMKAV</sequence>
<name>A0A2U1MVX8_ARTAN</name>
<dbReference type="STRING" id="35608.A0A2U1MVX8"/>
<dbReference type="Gene3D" id="1.20.1050.10">
    <property type="match status" value="1"/>
</dbReference>
<dbReference type="PANTHER" id="PTHR42673">
    <property type="entry name" value="MALEYLACETOACETATE ISOMERASE"/>
    <property type="match status" value="1"/>
</dbReference>